<keyword evidence="1" id="KW-0472">Membrane</keyword>
<keyword evidence="1" id="KW-1133">Transmembrane helix</keyword>
<feature type="signal peptide" evidence="2">
    <location>
        <begin position="1"/>
        <end position="36"/>
    </location>
</feature>
<evidence type="ECO:0000313" key="3">
    <source>
        <dbReference type="EMBL" id="PAV58920.1"/>
    </source>
</evidence>
<sequence>MHRKGSRDAEKSPPSTVLLLLLLLLLLSSAVPAVSSTTTTTYQVNYDEQEDQINDELNLKLCDLTFAPGSIAVYAILIFMILVL</sequence>
<gene>
    <name evidence="3" type="ORF">WR25_10467</name>
</gene>
<evidence type="ECO:0000313" key="4">
    <source>
        <dbReference type="Proteomes" id="UP000218231"/>
    </source>
</evidence>
<proteinExistence type="predicted"/>
<evidence type="ECO:0000256" key="1">
    <source>
        <dbReference type="SAM" id="Phobius"/>
    </source>
</evidence>
<protein>
    <submittedName>
        <fullName evidence="3">Uncharacterized protein</fullName>
    </submittedName>
</protein>
<reference evidence="3 4" key="1">
    <citation type="journal article" date="2017" name="Curr. Biol.">
        <title>Genome architecture and evolution of a unichromosomal asexual nematode.</title>
        <authorList>
            <person name="Fradin H."/>
            <person name="Zegar C."/>
            <person name="Gutwein M."/>
            <person name="Lucas J."/>
            <person name="Kovtun M."/>
            <person name="Corcoran D."/>
            <person name="Baugh L.R."/>
            <person name="Kiontke K."/>
            <person name="Gunsalus K."/>
            <person name="Fitch D.H."/>
            <person name="Piano F."/>
        </authorList>
    </citation>
    <scope>NUCLEOTIDE SEQUENCE [LARGE SCALE GENOMIC DNA]</scope>
    <source>
        <strain evidence="3">PF1309</strain>
    </source>
</reference>
<dbReference type="Proteomes" id="UP000218231">
    <property type="component" value="Unassembled WGS sequence"/>
</dbReference>
<feature type="chain" id="PRO_5012223383" evidence="2">
    <location>
        <begin position="37"/>
        <end position="84"/>
    </location>
</feature>
<comment type="caution">
    <text evidence="3">The sequence shown here is derived from an EMBL/GenBank/DDBJ whole genome shotgun (WGS) entry which is preliminary data.</text>
</comment>
<evidence type="ECO:0000256" key="2">
    <source>
        <dbReference type="SAM" id="SignalP"/>
    </source>
</evidence>
<dbReference type="AlphaFoldDB" id="A0A2A2JAW6"/>
<dbReference type="EMBL" id="LIAE01010554">
    <property type="protein sequence ID" value="PAV58920.1"/>
    <property type="molecule type" value="Genomic_DNA"/>
</dbReference>
<feature type="transmembrane region" description="Helical" evidence="1">
    <location>
        <begin position="64"/>
        <end position="83"/>
    </location>
</feature>
<organism evidence="3 4">
    <name type="scientific">Diploscapter pachys</name>
    <dbReference type="NCBI Taxonomy" id="2018661"/>
    <lineage>
        <taxon>Eukaryota</taxon>
        <taxon>Metazoa</taxon>
        <taxon>Ecdysozoa</taxon>
        <taxon>Nematoda</taxon>
        <taxon>Chromadorea</taxon>
        <taxon>Rhabditida</taxon>
        <taxon>Rhabditina</taxon>
        <taxon>Rhabditomorpha</taxon>
        <taxon>Rhabditoidea</taxon>
        <taxon>Rhabditidae</taxon>
        <taxon>Diploscapter</taxon>
    </lineage>
</organism>
<keyword evidence="2" id="KW-0732">Signal</keyword>
<keyword evidence="1" id="KW-0812">Transmembrane</keyword>
<keyword evidence="4" id="KW-1185">Reference proteome</keyword>
<name>A0A2A2JAW6_9BILA</name>
<accession>A0A2A2JAW6</accession>